<keyword evidence="3" id="KW-1185">Reference proteome</keyword>
<feature type="transmembrane region" description="Helical" evidence="1">
    <location>
        <begin position="46"/>
        <end position="66"/>
    </location>
</feature>
<feature type="transmembrane region" description="Helical" evidence="1">
    <location>
        <begin position="150"/>
        <end position="171"/>
    </location>
</feature>
<reference evidence="2 3" key="1">
    <citation type="submission" date="2020-07" db="EMBL/GenBank/DDBJ databases">
        <authorList>
            <person name="Cui H."/>
        </authorList>
    </citation>
    <scope>NUCLEOTIDE SEQUENCE [LARGE SCALE GENOMIC DNA]</scope>
    <source>
        <strain evidence="2 3">YPL8</strain>
    </source>
</reference>
<dbReference type="RefSeq" id="WP_179261672.1">
    <property type="nucleotide sequence ID" value="NZ_CP058601.1"/>
</dbReference>
<dbReference type="AlphaFoldDB" id="A0A7D5GT40"/>
<evidence type="ECO:0000313" key="2">
    <source>
        <dbReference type="EMBL" id="QLG49789.1"/>
    </source>
</evidence>
<protein>
    <submittedName>
        <fullName evidence="2">Uncharacterized protein</fullName>
    </submittedName>
</protein>
<feature type="transmembrane region" description="Helical" evidence="1">
    <location>
        <begin position="116"/>
        <end position="138"/>
    </location>
</feature>
<feature type="transmembrane region" description="Helical" evidence="1">
    <location>
        <begin position="20"/>
        <end position="40"/>
    </location>
</feature>
<keyword evidence="1" id="KW-0812">Transmembrane</keyword>
<feature type="transmembrane region" description="Helical" evidence="1">
    <location>
        <begin position="177"/>
        <end position="195"/>
    </location>
</feature>
<dbReference type="OrthoDB" id="351342at2157"/>
<dbReference type="KEGG" id="haly:HYG82_13425"/>
<name>A0A7D5GT40_9EURY</name>
<dbReference type="Proteomes" id="UP000509241">
    <property type="component" value="Chromosome"/>
</dbReference>
<dbReference type="EMBL" id="CP058601">
    <property type="protein sequence ID" value="QLG49789.1"/>
    <property type="molecule type" value="Genomic_DNA"/>
</dbReference>
<gene>
    <name evidence="2" type="ORF">HYG82_13425</name>
</gene>
<accession>A0A7D5GT40</accession>
<keyword evidence="1" id="KW-1133">Transmembrane helix</keyword>
<keyword evidence="1" id="KW-0472">Membrane</keyword>
<dbReference type="GeneID" id="56034310"/>
<proteinExistence type="predicted"/>
<evidence type="ECO:0000256" key="1">
    <source>
        <dbReference type="SAM" id="Phobius"/>
    </source>
</evidence>
<evidence type="ECO:0000313" key="3">
    <source>
        <dbReference type="Proteomes" id="UP000509241"/>
    </source>
</evidence>
<organism evidence="2 3">
    <name type="scientific">Natrinema halophilum</name>
    <dbReference type="NCBI Taxonomy" id="1699371"/>
    <lineage>
        <taxon>Archaea</taxon>
        <taxon>Methanobacteriati</taxon>
        <taxon>Methanobacteriota</taxon>
        <taxon>Stenosarchaea group</taxon>
        <taxon>Halobacteria</taxon>
        <taxon>Halobacteriales</taxon>
        <taxon>Natrialbaceae</taxon>
        <taxon>Natrinema</taxon>
    </lineage>
</organism>
<feature type="transmembrane region" description="Helical" evidence="1">
    <location>
        <begin position="78"/>
        <end position="104"/>
    </location>
</feature>
<sequence>MTSENAHQGGAIEAWRATAFTIAGVIFAADAAILAFNLAAGTQEQYMTVGQAFIGAAWTASFIGLLGFHRDLADRNRWLVRLGGIFAVIGLITNLIMAVVSISLSAGVIGGTLGDYTPYFLPGMFPGIVLGCGLYGIAALRTSTYTRDMGLLFLLLVLTFLFNLGTGIAGFNPVSKILAVVAVLTFTNLVLGYKLRTGSAVTTQAEIDPRDSTP</sequence>